<dbReference type="Gene3D" id="1.25.40.10">
    <property type="entry name" value="Tetratricopeptide repeat domain"/>
    <property type="match status" value="1"/>
</dbReference>
<evidence type="ECO:0000313" key="3">
    <source>
        <dbReference type="Proteomes" id="UP000751190"/>
    </source>
</evidence>
<dbReference type="OrthoDB" id="410679at2759"/>
<dbReference type="EMBL" id="JAGTXO010000015">
    <property type="protein sequence ID" value="KAG8463720.1"/>
    <property type="molecule type" value="Genomic_DNA"/>
</dbReference>
<dbReference type="SUPFAM" id="SSF48452">
    <property type="entry name" value="TPR-like"/>
    <property type="match status" value="1"/>
</dbReference>
<organism evidence="2 3">
    <name type="scientific">Diacronema lutheri</name>
    <name type="common">Unicellular marine alga</name>
    <name type="synonym">Monochrysis lutheri</name>
    <dbReference type="NCBI Taxonomy" id="2081491"/>
    <lineage>
        <taxon>Eukaryota</taxon>
        <taxon>Haptista</taxon>
        <taxon>Haptophyta</taxon>
        <taxon>Pavlovophyceae</taxon>
        <taxon>Pavlovales</taxon>
        <taxon>Pavlovaceae</taxon>
        <taxon>Diacronema</taxon>
    </lineage>
</organism>
<feature type="region of interest" description="Disordered" evidence="1">
    <location>
        <begin position="1"/>
        <end position="44"/>
    </location>
</feature>
<sequence>MGAGGSCGAAATEAPATVTISREPRLSRASTTTPRDSVHAQDGFSSQGVSLRLLRLLRGRAHELQAHEGPPRVHRSWEQPPSRRKRREPLTTEDVSLEIVMPATARMGCSYAHLLSGAHADLAPHGGREDVGKANVFVSHAWSYEFADLVNALEAAAADLAVQQVGGKALSEERIFWWVDLAVNSQHRTFARPFDWWSSVFLGAVRRIGRTVVVLSPWASPTPLTRAWCLWELHATMETRSELHVHMPHRERQSFERALGEDFASIAAAMSDVDLARSNASRASDRDAILAAVRARLGLHELNVQVSAAIREWLLAAGASALSRAEAEDVARHGPLKRPLVLRNQLAVLSREHGDWASAERLFAEELWACEAAARGDDSDDDWLLALNNLAAILVRRGKYDEAEPLLEQALACRESAHGPAHEGTLVVVGNLASLLRYKGELRRAERLAHRAYRGRAHELGEKHVNTAVAASNLALCKLDRAEHAEAQRLGRHALAGARAAVGMRHLTSLSLQAHLALILASAPGEEHLDEAERMSVDALGALEQQAGRSHVDTLLARATYGMARAQRAGLIAARDRAAGIADMQGALDALCAAPHELPSNHWWIRRLRRALEHAEHDAGGSAGGAAGGSADAGSDAECTGSLLDFPINLSTE</sequence>
<name>A0A8J5XQN9_DIALT</name>
<reference evidence="2" key="1">
    <citation type="submission" date="2021-05" db="EMBL/GenBank/DDBJ databases">
        <title>The genome of the haptophyte Pavlova lutheri (Diacronema luteri, Pavlovales) - a model for lipid biosynthesis in eukaryotic algae.</title>
        <authorList>
            <person name="Hulatt C.J."/>
            <person name="Posewitz M.C."/>
        </authorList>
    </citation>
    <scope>NUCLEOTIDE SEQUENCE</scope>
    <source>
        <strain evidence="2">NIVA-4/92</strain>
    </source>
</reference>
<accession>A0A8J5XQN9</accession>
<protein>
    <recommendedName>
        <fullName evidence="4">Kinesin light chain</fullName>
    </recommendedName>
</protein>
<dbReference type="PANTHER" id="PTHR46082">
    <property type="entry name" value="ATP/GTP-BINDING PROTEIN-RELATED"/>
    <property type="match status" value="1"/>
</dbReference>
<dbReference type="InterPro" id="IPR053137">
    <property type="entry name" value="NLR-like"/>
</dbReference>
<proteinExistence type="predicted"/>
<comment type="caution">
    <text evidence="2">The sequence shown here is derived from an EMBL/GenBank/DDBJ whole genome shotgun (WGS) entry which is preliminary data.</text>
</comment>
<evidence type="ECO:0000256" key="1">
    <source>
        <dbReference type="SAM" id="MobiDB-lite"/>
    </source>
</evidence>
<dbReference type="Proteomes" id="UP000751190">
    <property type="component" value="Unassembled WGS sequence"/>
</dbReference>
<evidence type="ECO:0000313" key="2">
    <source>
        <dbReference type="EMBL" id="KAG8463720.1"/>
    </source>
</evidence>
<dbReference type="AlphaFoldDB" id="A0A8J5XQN9"/>
<keyword evidence="3" id="KW-1185">Reference proteome</keyword>
<dbReference type="Pfam" id="PF13424">
    <property type="entry name" value="TPR_12"/>
    <property type="match status" value="1"/>
</dbReference>
<evidence type="ECO:0008006" key="4">
    <source>
        <dbReference type="Google" id="ProtNLM"/>
    </source>
</evidence>
<dbReference type="InterPro" id="IPR011990">
    <property type="entry name" value="TPR-like_helical_dom_sf"/>
</dbReference>
<gene>
    <name evidence="2" type="ORF">KFE25_003993</name>
</gene>
<feature type="compositionally biased region" description="Basic and acidic residues" evidence="1">
    <location>
        <begin position="63"/>
        <end position="77"/>
    </location>
</feature>
<feature type="region of interest" description="Disordered" evidence="1">
    <location>
        <begin position="63"/>
        <end position="91"/>
    </location>
</feature>
<dbReference type="OMA" id="EERIFWW"/>
<dbReference type="PANTHER" id="PTHR46082:SF6">
    <property type="entry name" value="AAA+ ATPASE DOMAIN-CONTAINING PROTEIN-RELATED"/>
    <property type="match status" value="1"/>
</dbReference>